<dbReference type="EMBL" id="KN882092">
    <property type="protein sequence ID" value="KIY44308.1"/>
    <property type="molecule type" value="Genomic_DNA"/>
</dbReference>
<dbReference type="Proteomes" id="UP000054144">
    <property type="component" value="Unassembled WGS sequence"/>
</dbReference>
<gene>
    <name evidence="1" type="ORF">FISHEDRAFT_23663</name>
</gene>
<proteinExistence type="predicted"/>
<evidence type="ECO:0000313" key="2">
    <source>
        <dbReference type="Proteomes" id="UP000054144"/>
    </source>
</evidence>
<dbReference type="AlphaFoldDB" id="A0A0D7A0K3"/>
<protein>
    <submittedName>
        <fullName evidence="1">Uncharacterized protein</fullName>
    </submittedName>
</protein>
<keyword evidence="2" id="KW-1185">Reference proteome</keyword>
<feature type="non-terminal residue" evidence="1">
    <location>
        <position position="177"/>
    </location>
</feature>
<dbReference type="OrthoDB" id="2676448at2759"/>
<name>A0A0D7A0K3_9AGAR</name>
<sequence length="177" mass="20992">MEVKMGINVRWQPGDVQYRDTLKYVVERCYHHALDNLQCLVIQRLFELQRMNLSQQEYKMRSHITKALQTRCRAIRRAITAYNSAAANLTLPCPSLNWKDVSRYSFIEEFTILWDTRHDIRQHPWAEPAVCVLMKNARCIKNARTEIIHCNVEVRRIHTAIVDESRFFHSTLAHLQQ</sequence>
<organism evidence="1 2">
    <name type="scientific">Fistulina hepatica ATCC 64428</name>
    <dbReference type="NCBI Taxonomy" id="1128425"/>
    <lineage>
        <taxon>Eukaryota</taxon>
        <taxon>Fungi</taxon>
        <taxon>Dikarya</taxon>
        <taxon>Basidiomycota</taxon>
        <taxon>Agaricomycotina</taxon>
        <taxon>Agaricomycetes</taxon>
        <taxon>Agaricomycetidae</taxon>
        <taxon>Agaricales</taxon>
        <taxon>Fistulinaceae</taxon>
        <taxon>Fistulina</taxon>
    </lineage>
</organism>
<accession>A0A0D7A0K3</accession>
<evidence type="ECO:0000313" key="1">
    <source>
        <dbReference type="EMBL" id="KIY44308.1"/>
    </source>
</evidence>
<reference evidence="1 2" key="1">
    <citation type="journal article" date="2015" name="Fungal Genet. Biol.">
        <title>Evolution of novel wood decay mechanisms in Agaricales revealed by the genome sequences of Fistulina hepatica and Cylindrobasidium torrendii.</title>
        <authorList>
            <person name="Floudas D."/>
            <person name="Held B.W."/>
            <person name="Riley R."/>
            <person name="Nagy L.G."/>
            <person name="Koehler G."/>
            <person name="Ransdell A.S."/>
            <person name="Younus H."/>
            <person name="Chow J."/>
            <person name="Chiniquy J."/>
            <person name="Lipzen A."/>
            <person name="Tritt A."/>
            <person name="Sun H."/>
            <person name="Haridas S."/>
            <person name="LaButti K."/>
            <person name="Ohm R.A."/>
            <person name="Kues U."/>
            <person name="Blanchette R.A."/>
            <person name="Grigoriev I.V."/>
            <person name="Minto R.E."/>
            <person name="Hibbett D.S."/>
        </authorList>
    </citation>
    <scope>NUCLEOTIDE SEQUENCE [LARGE SCALE GENOMIC DNA]</scope>
    <source>
        <strain evidence="1 2">ATCC 64428</strain>
    </source>
</reference>